<comment type="similarity">
    <text evidence="5">Belongs to the DEAD box helicase family.</text>
</comment>
<keyword evidence="2 5" id="KW-0378">Hydrolase</keyword>
<dbReference type="EC" id="3.6.4.13" evidence="5"/>
<keyword evidence="1 5" id="KW-0547">Nucleotide-binding</keyword>
<dbReference type="PROSITE" id="PS51192">
    <property type="entry name" value="HELICASE_ATP_BIND_1"/>
    <property type="match status" value="1"/>
</dbReference>
<dbReference type="InterPro" id="IPR014001">
    <property type="entry name" value="Helicase_ATP-bd"/>
</dbReference>
<dbReference type="Proteomes" id="UP000219974">
    <property type="component" value="Chromosome 14"/>
</dbReference>
<evidence type="ECO:0000259" key="7">
    <source>
        <dbReference type="PROSITE" id="PS51194"/>
    </source>
</evidence>
<keyword evidence="4 5" id="KW-0694">RNA-binding</keyword>
<dbReference type="GO" id="GO:0003723">
    <property type="term" value="F:RNA binding"/>
    <property type="evidence" value="ECO:0007669"/>
    <property type="project" value="UniProtKB-UniRule"/>
</dbReference>
<proteinExistence type="inferred from homology"/>
<dbReference type="EMBL" id="LT608278">
    <property type="protein sequence ID" value="SCO62487.1"/>
    <property type="molecule type" value="Genomic_DNA"/>
</dbReference>
<feature type="domain" description="Helicase C-terminal" evidence="7">
    <location>
        <begin position="832"/>
        <end position="1009"/>
    </location>
</feature>
<evidence type="ECO:0000256" key="4">
    <source>
        <dbReference type="ARBA" id="ARBA00022884"/>
    </source>
</evidence>
<protein>
    <recommendedName>
        <fullName evidence="5">ATP-dependent RNA helicase</fullName>
        <ecNumber evidence="5">3.6.4.13</ecNumber>
    </recommendedName>
</protein>
<evidence type="ECO:0000313" key="9">
    <source>
        <dbReference type="Proteomes" id="UP000219974"/>
    </source>
</evidence>
<evidence type="ECO:0000256" key="2">
    <source>
        <dbReference type="ARBA" id="ARBA00022801"/>
    </source>
</evidence>
<dbReference type="Gene3D" id="3.40.50.300">
    <property type="entry name" value="P-loop containing nucleotide triphosphate hydrolases"/>
    <property type="match status" value="4"/>
</dbReference>
<dbReference type="GO" id="GO:0005524">
    <property type="term" value="F:ATP binding"/>
    <property type="evidence" value="ECO:0007669"/>
    <property type="project" value="UniProtKB-UniRule"/>
</dbReference>
<dbReference type="InterPro" id="IPR001650">
    <property type="entry name" value="Helicase_C-like"/>
</dbReference>
<dbReference type="GO" id="GO:0003724">
    <property type="term" value="F:RNA helicase activity"/>
    <property type="evidence" value="ECO:0007669"/>
    <property type="project" value="UniProtKB-EC"/>
</dbReference>
<comment type="domain">
    <text evidence="5">The Q motif is unique to and characteristic of the DEAD box family of RNA helicases and controls ATP binding and hydrolysis.</text>
</comment>
<comment type="function">
    <text evidence="5">RNA helicase.</text>
</comment>
<dbReference type="PROSITE" id="PS51194">
    <property type="entry name" value="HELICASE_CTER"/>
    <property type="match status" value="1"/>
</dbReference>
<dbReference type="Pfam" id="PF00270">
    <property type="entry name" value="DEAD"/>
    <property type="match status" value="2"/>
</dbReference>
<reference evidence="8 9" key="1">
    <citation type="submission" date="2016-08" db="EMBL/GenBank/DDBJ databases">
        <authorList>
            <consortium name="Pathogen Informatics"/>
        </authorList>
    </citation>
    <scope>NUCLEOTIDE SEQUENCE [LARGE SCALE GENOMIC DNA]</scope>
    <source>
        <strain evidence="8 9">SP11 RLL</strain>
    </source>
</reference>
<name>A0A1D3SFX5_PLABE</name>
<evidence type="ECO:0000256" key="5">
    <source>
        <dbReference type="RuleBase" id="RU365068"/>
    </source>
</evidence>
<dbReference type="VEuPathDB" id="PlasmoDB:PBANKA_1411800"/>
<dbReference type="SMART" id="SM00487">
    <property type="entry name" value="DEXDc"/>
    <property type="match status" value="1"/>
</dbReference>
<evidence type="ECO:0000256" key="1">
    <source>
        <dbReference type="ARBA" id="ARBA00022741"/>
    </source>
</evidence>
<dbReference type="InterPro" id="IPR011545">
    <property type="entry name" value="DEAD/DEAH_box_helicase_dom"/>
</dbReference>
<dbReference type="PANTHER" id="PTHR24031">
    <property type="entry name" value="RNA HELICASE"/>
    <property type="match status" value="1"/>
</dbReference>
<evidence type="ECO:0000259" key="6">
    <source>
        <dbReference type="PROSITE" id="PS51192"/>
    </source>
</evidence>
<feature type="domain" description="Helicase ATP-binding" evidence="6">
    <location>
        <begin position="377"/>
        <end position="701"/>
    </location>
</feature>
<keyword evidence="3 5" id="KW-0067">ATP-binding</keyword>
<keyword evidence="5 8" id="KW-0347">Helicase</keyword>
<gene>
    <name evidence="8" type="ORF">PBSP11RLL_000428000</name>
</gene>
<dbReference type="AlphaFoldDB" id="A0A1D3SFX5"/>
<dbReference type="SUPFAM" id="SSF52540">
    <property type="entry name" value="P-loop containing nucleoside triphosphate hydrolases"/>
    <property type="match status" value="2"/>
</dbReference>
<dbReference type="InterPro" id="IPR027417">
    <property type="entry name" value="P-loop_NTPase"/>
</dbReference>
<accession>A0A1D3SFX5</accession>
<evidence type="ECO:0000313" key="8">
    <source>
        <dbReference type="EMBL" id="SCO62487.1"/>
    </source>
</evidence>
<dbReference type="GO" id="GO:0016787">
    <property type="term" value="F:hydrolase activity"/>
    <property type="evidence" value="ECO:0007669"/>
    <property type="project" value="UniProtKB-KW"/>
</dbReference>
<comment type="catalytic activity">
    <reaction evidence="5">
        <text>ATP + H2O = ADP + phosphate + H(+)</text>
        <dbReference type="Rhea" id="RHEA:13065"/>
        <dbReference type="ChEBI" id="CHEBI:15377"/>
        <dbReference type="ChEBI" id="CHEBI:15378"/>
        <dbReference type="ChEBI" id="CHEBI:30616"/>
        <dbReference type="ChEBI" id="CHEBI:43474"/>
        <dbReference type="ChEBI" id="CHEBI:456216"/>
        <dbReference type="EC" id="3.6.4.13"/>
    </reaction>
</comment>
<organism evidence="8 9">
    <name type="scientific">Plasmodium berghei</name>
    <dbReference type="NCBI Taxonomy" id="5821"/>
    <lineage>
        <taxon>Eukaryota</taxon>
        <taxon>Sar</taxon>
        <taxon>Alveolata</taxon>
        <taxon>Apicomplexa</taxon>
        <taxon>Aconoidasida</taxon>
        <taxon>Haemosporida</taxon>
        <taxon>Plasmodiidae</taxon>
        <taxon>Plasmodium</taxon>
        <taxon>Plasmodium (Vinckeia)</taxon>
    </lineage>
</organism>
<evidence type="ECO:0000256" key="3">
    <source>
        <dbReference type="ARBA" id="ARBA00022840"/>
    </source>
</evidence>
<dbReference type="Pfam" id="PF00271">
    <property type="entry name" value="Helicase_C"/>
    <property type="match status" value="1"/>
</dbReference>
<sequence length="1036" mass="122220">MENYIIVFFFLLKCFISILSKAKNSFFYKYLICLFLKNILYSKKCVVLNKNTNISYIWNIRPVLRTNFILKNVEKTNNDNIAHLNKKIEKWGKNQNIVFIENTRNNDENKVNYLNGEIKNNNGIQEIKYLSNLQKNFIYLLERNNNVIVHSKTSSGKTTISLFYFVLKHYFNSEIIFDEDIEREKFLNQYYYDGRYKSIFNLNKQQNNNKSKLKYIPFSEKYSEIYDIRENKDLLLEESSEKNVLKKGDKILILCPSKELCVQTSQNILSFTNNENGSIIKLFIDKHDNSKKVKNNNVSSKSRANHSIDQVYENIEVCTNSGSNLKKKKKKKKKKQKKHIFLNKKNENKVNYLNGEIKNNNGIQEIKYLSNLQKNFIYLLERNNNVIVHSKTSSGKTTISLFYFVLKHYFNSEIIFDEDIEREKFLNQYYYDGRYKSIFNLNKQQNNNKSKLKYIPFSEKYSEIYDIRENKDLLLEESSEKNVLKKGDKILILCPSKELCVQTSQNILSFTNNENGSIIKLFIDKHDNSKKVKNNNVSSKSRANHSIDQVYENIEVCTNSGSNLKKKKKKKKGKKKNKNFLNENTTIDEMENIRGALFLVGTPLCFKNYMLNLEKNDLKHFLESIKYVFFDEIDKLLPSQKNRSSNNQKKFIKKKKKTAYMILETIMYMNPKKLNFIGCSSTLNRELHRKIFNLLSLNKNNLKKKNVYLLREKNNMLEGEGIVELNVTKGEITDTILNDMMNPNNDNSHMNKEKKDIGNDEQNRSLIDDINYRSAIEEETSLNEGNQDEEDIYNMLELNNPTNLQKYVIKVQLPKNIHHFYHITNDDLFSNKIKGVYEIVESFKMQKILILIKNGYSLMNTKKYLMEKNIFSLLLHERLEISKNENNHFLKKMCKNYEEIKNLKEIDIKNNEGLKYTNKFPIIISSFDSIRGFHINDLDIVILCNKPTNLNEYIHLCGRVGRRKKVGYSIILENDKNINIIKNWLVNIKTNFYKLHLKNNATNNINDIDDNIIEKKKNNINYITSCILNELRDDIL</sequence>